<evidence type="ECO:0000259" key="1">
    <source>
        <dbReference type="PROSITE" id="PS51186"/>
    </source>
</evidence>
<dbReference type="Proteomes" id="UP000823771">
    <property type="component" value="Unassembled WGS sequence"/>
</dbReference>
<dbReference type="InterPro" id="IPR000182">
    <property type="entry name" value="GNAT_dom"/>
</dbReference>
<gene>
    <name evidence="2" type="ORF">IAB80_04050</name>
</gene>
<proteinExistence type="predicted"/>
<dbReference type="CDD" id="cd04301">
    <property type="entry name" value="NAT_SF"/>
    <property type="match status" value="1"/>
</dbReference>
<dbReference type="PROSITE" id="PS51186">
    <property type="entry name" value="GNAT"/>
    <property type="match status" value="1"/>
</dbReference>
<organism evidence="2 3">
    <name type="scientific">Candidatus Cryptobacteroides excrementipullorum</name>
    <dbReference type="NCBI Taxonomy" id="2840761"/>
    <lineage>
        <taxon>Bacteria</taxon>
        <taxon>Pseudomonadati</taxon>
        <taxon>Bacteroidota</taxon>
        <taxon>Bacteroidia</taxon>
        <taxon>Bacteroidales</taxon>
        <taxon>Candidatus Cryptobacteroides</taxon>
    </lineage>
</organism>
<feature type="domain" description="N-acetyltransferase" evidence="1">
    <location>
        <begin position="1"/>
        <end position="148"/>
    </location>
</feature>
<dbReference type="Gene3D" id="3.40.630.30">
    <property type="match status" value="1"/>
</dbReference>
<protein>
    <submittedName>
        <fullName evidence="2">GNAT family N-acetyltransferase</fullName>
    </submittedName>
</protein>
<name>A0A9D9ITI1_9BACT</name>
<sequence>MNNEIISLHSHPEWRLPAARWFQEKWGIPLEEYLTSIDECIEGRAAVPQWYIMTDGGRIIAGAGVIANDFHDRKDLTPNVCALYVELELRCRGIAGQLLAHICKDMAAKGIGTLYLITEHTSFYERYGWEYLCMVQGDDGEQMRMYISQHVRSSMSTDKGR</sequence>
<dbReference type="InterPro" id="IPR016181">
    <property type="entry name" value="Acyl_CoA_acyltransferase"/>
</dbReference>
<dbReference type="GO" id="GO:0016747">
    <property type="term" value="F:acyltransferase activity, transferring groups other than amino-acyl groups"/>
    <property type="evidence" value="ECO:0007669"/>
    <property type="project" value="InterPro"/>
</dbReference>
<reference evidence="2" key="1">
    <citation type="submission" date="2020-10" db="EMBL/GenBank/DDBJ databases">
        <authorList>
            <person name="Gilroy R."/>
        </authorList>
    </citation>
    <scope>NUCLEOTIDE SEQUENCE</scope>
    <source>
        <strain evidence="2">2478</strain>
    </source>
</reference>
<evidence type="ECO:0000313" key="3">
    <source>
        <dbReference type="Proteomes" id="UP000823771"/>
    </source>
</evidence>
<evidence type="ECO:0000313" key="2">
    <source>
        <dbReference type="EMBL" id="MBO8478041.1"/>
    </source>
</evidence>
<comment type="caution">
    <text evidence="2">The sequence shown here is derived from an EMBL/GenBank/DDBJ whole genome shotgun (WGS) entry which is preliminary data.</text>
</comment>
<dbReference type="AlphaFoldDB" id="A0A9D9ITI1"/>
<dbReference type="EMBL" id="JADILZ010000038">
    <property type="protein sequence ID" value="MBO8478041.1"/>
    <property type="molecule type" value="Genomic_DNA"/>
</dbReference>
<accession>A0A9D9ITI1</accession>
<dbReference type="Pfam" id="PF13508">
    <property type="entry name" value="Acetyltransf_7"/>
    <property type="match status" value="1"/>
</dbReference>
<reference evidence="2" key="2">
    <citation type="journal article" date="2021" name="PeerJ">
        <title>Extensive microbial diversity within the chicken gut microbiome revealed by metagenomics and culture.</title>
        <authorList>
            <person name="Gilroy R."/>
            <person name="Ravi A."/>
            <person name="Getino M."/>
            <person name="Pursley I."/>
            <person name="Horton D.L."/>
            <person name="Alikhan N.F."/>
            <person name="Baker D."/>
            <person name="Gharbi K."/>
            <person name="Hall N."/>
            <person name="Watson M."/>
            <person name="Adriaenssens E.M."/>
            <person name="Foster-Nyarko E."/>
            <person name="Jarju S."/>
            <person name="Secka A."/>
            <person name="Antonio M."/>
            <person name="Oren A."/>
            <person name="Chaudhuri R.R."/>
            <person name="La Ragione R."/>
            <person name="Hildebrand F."/>
            <person name="Pallen M.J."/>
        </authorList>
    </citation>
    <scope>NUCLEOTIDE SEQUENCE</scope>
    <source>
        <strain evidence="2">2478</strain>
    </source>
</reference>
<dbReference type="SUPFAM" id="SSF55729">
    <property type="entry name" value="Acyl-CoA N-acyltransferases (Nat)"/>
    <property type="match status" value="1"/>
</dbReference>